<dbReference type="Gene3D" id="3.40.50.2000">
    <property type="entry name" value="Glycogen Phosphorylase B"/>
    <property type="match status" value="1"/>
</dbReference>
<dbReference type="CDD" id="cd03809">
    <property type="entry name" value="GT4_MtfB-like"/>
    <property type="match status" value="1"/>
</dbReference>
<dbReference type="Proteomes" id="UP000729701">
    <property type="component" value="Unassembled WGS sequence"/>
</dbReference>
<keyword evidence="1" id="KW-0808">Transferase</keyword>
<dbReference type="Pfam" id="PF00534">
    <property type="entry name" value="Glycos_transf_1"/>
    <property type="match status" value="1"/>
</dbReference>
<name>A0A951QMD2_9CYAN</name>
<sequence length="113" mass="12576">MVLSDELVALFYSRADVFVYPSHYEGFGLPVLEAMTLGAPVVTSNTSSIPEVAGDASILIDPNDPMQLAEGILKVISDRQLRQELINKGKERAKLFSWERTAKETLNAYRTIF</sequence>
<reference evidence="3" key="1">
    <citation type="submission" date="2021-05" db="EMBL/GenBank/DDBJ databases">
        <authorList>
            <person name="Pietrasiak N."/>
            <person name="Ward R."/>
            <person name="Stajich J.E."/>
            <person name="Kurbessoian T."/>
        </authorList>
    </citation>
    <scope>NUCLEOTIDE SEQUENCE</scope>
    <source>
        <strain evidence="3">GSE-NOS-MK-12-04C</strain>
    </source>
</reference>
<dbReference type="InterPro" id="IPR001296">
    <property type="entry name" value="Glyco_trans_1"/>
</dbReference>
<protein>
    <submittedName>
        <fullName evidence="3">Glycosyltransferase family 4 protein</fullName>
    </submittedName>
</protein>
<accession>A0A951QMD2</accession>
<dbReference type="SUPFAM" id="SSF53756">
    <property type="entry name" value="UDP-Glycosyltransferase/glycogen phosphorylase"/>
    <property type="match status" value="1"/>
</dbReference>
<dbReference type="EMBL" id="JAHHGZ010000014">
    <property type="protein sequence ID" value="MBW4668615.1"/>
    <property type="molecule type" value="Genomic_DNA"/>
</dbReference>
<evidence type="ECO:0000259" key="2">
    <source>
        <dbReference type="Pfam" id="PF00534"/>
    </source>
</evidence>
<evidence type="ECO:0000256" key="1">
    <source>
        <dbReference type="ARBA" id="ARBA00022679"/>
    </source>
</evidence>
<organism evidence="3 4">
    <name type="scientific">Cyanomargarita calcarea GSE-NOS-MK-12-04C</name>
    <dbReference type="NCBI Taxonomy" id="2839659"/>
    <lineage>
        <taxon>Bacteria</taxon>
        <taxon>Bacillati</taxon>
        <taxon>Cyanobacteriota</taxon>
        <taxon>Cyanophyceae</taxon>
        <taxon>Nostocales</taxon>
        <taxon>Cyanomargaritaceae</taxon>
        <taxon>Cyanomargarita</taxon>
    </lineage>
</organism>
<comment type="caution">
    <text evidence="3">The sequence shown here is derived from an EMBL/GenBank/DDBJ whole genome shotgun (WGS) entry which is preliminary data.</text>
</comment>
<dbReference type="GO" id="GO:0009103">
    <property type="term" value="P:lipopolysaccharide biosynthetic process"/>
    <property type="evidence" value="ECO:0007669"/>
    <property type="project" value="TreeGrafter"/>
</dbReference>
<gene>
    <name evidence="3" type="ORF">KME60_14610</name>
</gene>
<reference evidence="3" key="2">
    <citation type="journal article" date="2022" name="Microbiol. Resour. Announc.">
        <title>Metagenome Sequencing to Explore Phylogenomics of Terrestrial Cyanobacteria.</title>
        <authorList>
            <person name="Ward R.D."/>
            <person name="Stajich J.E."/>
            <person name="Johansen J.R."/>
            <person name="Huntemann M."/>
            <person name="Clum A."/>
            <person name="Foster B."/>
            <person name="Foster B."/>
            <person name="Roux S."/>
            <person name="Palaniappan K."/>
            <person name="Varghese N."/>
            <person name="Mukherjee S."/>
            <person name="Reddy T.B.K."/>
            <person name="Daum C."/>
            <person name="Copeland A."/>
            <person name="Chen I.A."/>
            <person name="Ivanova N.N."/>
            <person name="Kyrpides N.C."/>
            <person name="Shapiro N."/>
            <person name="Eloe-Fadrosh E.A."/>
            <person name="Pietrasiak N."/>
        </authorList>
    </citation>
    <scope>NUCLEOTIDE SEQUENCE</scope>
    <source>
        <strain evidence="3">GSE-NOS-MK-12-04C</strain>
    </source>
</reference>
<dbReference type="PANTHER" id="PTHR46401">
    <property type="entry name" value="GLYCOSYLTRANSFERASE WBBK-RELATED"/>
    <property type="match status" value="1"/>
</dbReference>
<dbReference type="PANTHER" id="PTHR46401:SF2">
    <property type="entry name" value="GLYCOSYLTRANSFERASE WBBK-RELATED"/>
    <property type="match status" value="1"/>
</dbReference>
<dbReference type="AlphaFoldDB" id="A0A951QMD2"/>
<evidence type="ECO:0000313" key="4">
    <source>
        <dbReference type="Proteomes" id="UP000729701"/>
    </source>
</evidence>
<feature type="domain" description="Glycosyl transferase family 1" evidence="2">
    <location>
        <begin position="4"/>
        <end position="92"/>
    </location>
</feature>
<dbReference type="GO" id="GO:0016757">
    <property type="term" value="F:glycosyltransferase activity"/>
    <property type="evidence" value="ECO:0007669"/>
    <property type="project" value="InterPro"/>
</dbReference>
<proteinExistence type="predicted"/>
<evidence type="ECO:0000313" key="3">
    <source>
        <dbReference type="EMBL" id="MBW4668615.1"/>
    </source>
</evidence>